<keyword evidence="2" id="KW-1185">Reference proteome</keyword>
<dbReference type="EMBL" id="BSXS01016855">
    <property type="protein sequence ID" value="GMF08293.1"/>
    <property type="molecule type" value="Genomic_DNA"/>
</dbReference>
<accession>A0ACB5UF11</accession>
<reference evidence="1" key="1">
    <citation type="submission" date="2023-04" db="EMBL/GenBank/DDBJ databases">
        <title>Ambrosiozyma monospora NBRC 10751.</title>
        <authorList>
            <person name="Ichikawa N."/>
            <person name="Sato H."/>
            <person name="Tonouchi N."/>
        </authorList>
    </citation>
    <scope>NUCLEOTIDE SEQUENCE</scope>
    <source>
        <strain evidence="1">NBRC 10751</strain>
    </source>
</reference>
<dbReference type="Proteomes" id="UP001165064">
    <property type="component" value="Unassembled WGS sequence"/>
</dbReference>
<organism evidence="1 2">
    <name type="scientific">Ambrosiozyma monospora</name>
    <name type="common">Yeast</name>
    <name type="synonym">Endomycopsis monosporus</name>
    <dbReference type="NCBI Taxonomy" id="43982"/>
    <lineage>
        <taxon>Eukaryota</taxon>
        <taxon>Fungi</taxon>
        <taxon>Dikarya</taxon>
        <taxon>Ascomycota</taxon>
        <taxon>Saccharomycotina</taxon>
        <taxon>Pichiomycetes</taxon>
        <taxon>Pichiales</taxon>
        <taxon>Pichiaceae</taxon>
        <taxon>Ambrosiozyma</taxon>
    </lineage>
</organism>
<proteinExistence type="predicted"/>
<evidence type="ECO:0000313" key="2">
    <source>
        <dbReference type="Proteomes" id="UP001165064"/>
    </source>
</evidence>
<protein>
    <submittedName>
        <fullName evidence="1">Unnamed protein product</fullName>
    </submittedName>
</protein>
<name>A0ACB5UF11_AMBMO</name>
<evidence type="ECO:0000313" key="1">
    <source>
        <dbReference type="EMBL" id="GMF08293.1"/>
    </source>
</evidence>
<gene>
    <name evidence="1" type="ORF">Amon02_001321400</name>
</gene>
<sequence length="146" mass="17165">MFLHQQIRKPLLATFQQIRSKRTTAISPEVQKLVTQLSVLSAGRKQPRLLKLCNEDYVKHQIITKAWSQLRNQKKKSDEALLNKQLESMSFACEELKKISPELYNLANKKEYGKRFPLEMRVPTEYPPRNIWYYDYVPPVAKGSKK</sequence>
<comment type="caution">
    <text evidence="1">The sequence shown here is derived from an EMBL/GenBank/DDBJ whole genome shotgun (WGS) entry which is preliminary data.</text>
</comment>